<sequence>MEALSRRSNRDNLDRAFEIAESLGVTSLLDAEGEAERTTAVLSGGGDPLGVQSDRQTAASVR</sequence>
<reference evidence="2 3" key="1">
    <citation type="submission" date="2019-03" db="EMBL/GenBank/DDBJ databases">
        <title>First draft genome of Liparis tanakae, snailfish: a comprehensive survey of snailfish specific genes.</title>
        <authorList>
            <person name="Kim W."/>
            <person name="Song I."/>
            <person name="Jeong J.-H."/>
            <person name="Kim D."/>
            <person name="Kim S."/>
            <person name="Ryu S."/>
            <person name="Song J.Y."/>
            <person name="Lee S.K."/>
        </authorList>
    </citation>
    <scope>NUCLEOTIDE SEQUENCE [LARGE SCALE GENOMIC DNA]</scope>
    <source>
        <tissue evidence="2">Muscle</tissue>
    </source>
</reference>
<keyword evidence="3" id="KW-1185">Reference proteome</keyword>
<dbReference type="AlphaFoldDB" id="A0A4Z2EBW7"/>
<proteinExistence type="predicted"/>
<name>A0A4Z2EBW7_9TELE</name>
<feature type="region of interest" description="Disordered" evidence="1">
    <location>
        <begin position="38"/>
        <end position="62"/>
    </location>
</feature>
<organism evidence="2 3">
    <name type="scientific">Liparis tanakae</name>
    <name type="common">Tanaka's snailfish</name>
    <dbReference type="NCBI Taxonomy" id="230148"/>
    <lineage>
        <taxon>Eukaryota</taxon>
        <taxon>Metazoa</taxon>
        <taxon>Chordata</taxon>
        <taxon>Craniata</taxon>
        <taxon>Vertebrata</taxon>
        <taxon>Euteleostomi</taxon>
        <taxon>Actinopterygii</taxon>
        <taxon>Neopterygii</taxon>
        <taxon>Teleostei</taxon>
        <taxon>Neoteleostei</taxon>
        <taxon>Acanthomorphata</taxon>
        <taxon>Eupercaria</taxon>
        <taxon>Perciformes</taxon>
        <taxon>Cottioidei</taxon>
        <taxon>Cottales</taxon>
        <taxon>Liparidae</taxon>
        <taxon>Liparis</taxon>
    </lineage>
</organism>
<accession>A0A4Z2EBW7</accession>
<gene>
    <name evidence="2" type="primary">Macf1_5</name>
    <name evidence="2" type="ORF">EYF80_063605</name>
</gene>
<evidence type="ECO:0000256" key="1">
    <source>
        <dbReference type="SAM" id="MobiDB-lite"/>
    </source>
</evidence>
<evidence type="ECO:0000313" key="2">
    <source>
        <dbReference type="EMBL" id="TNN26258.1"/>
    </source>
</evidence>
<evidence type="ECO:0000313" key="3">
    <source>
        <dbReference type="Proteomes" id="UP000314294"/>
    </source>
</evidence>
<protein>
    <submittedName>
        <fullName evidence="2">Microtubule-actin cross-linking factor 1</fullName>
    </submittedName>
</protein>
<comment type="caution">
    <text evidence="2">The sequence shown here is derived from an EMBL/GenBank/DDBJ whole genome shotgun (WGS) entry which is preliminary data.</text>
</comment>
<dbReference type="EMBL" id="SRLO01010623">
    <property type="protein sequence ID" value="TNN26258.1"/>
    <property type="molecule type" value="Genomic_DNA"/>
</dbReference>
<dbReference type="Proteomes" id="UP000314294">
    <property type="component" value="Unassembled WGS sequence"/>
</dbReference>
<feature type="compositionally biased region" description="Polar residues" evidence="1">
    <location>
        <begin position="53"/>
        <end position="62"/>
    </location>
</feature>